<dbReference type="EMBL" id="SPLM01000111">
    <property type="protein sequence ID" value="TMW58654.1"/>
    <property type="molecule type" value="Genomic_DNA"/>
</dbReference>
<proteinExistence type="predicted"/>
<dbReference type="Pfam" id="PF13637">
    <property type="entry name" value="Ank_4"/>
    <property type="match status" value="1"/>
</dbReference>
<dbReference type="PANTHER" id="PTHR46586:SF3">
    <property type="entry name" value="ANKYRIN REPEAT-CONTAINING PROTEIN"/>
    <property type="match status" value="1"/>
</dbReference>
<gene>
    <name evidence="2" type="ORF">Poli38472_010213</name>
</gene>
<keyword evidence="3" id="KW-1185">Reference proteome</keyword>
<dbReference type="AlphaFoldDB" id="A0A8K1C8Y0"/>
<evidence type="ECO:0000313" key="3">
    <source>
        <dbReference type="Proteomes" id="UP000794436"/>
    </source>
</evidence>
<sequence>MASPPPSKRLRLDSHAHRASDEMKLLTQEPACAALRVLGDATLLRQVTSFLDGLPVLFIEMAHKKGITAERIQSTRSKARKALALPERSPFEFEVTAEKRDLLVELRKTHMSYMEMGIQEGNLRVLELVYTLHKQGIEEKHPRFGFRKPMRHAAAYGQLEMLEWLSEQEEKQTWLKDPWLVDAALASCRLSVVQWVHENYCGSEPVVVRTRSLDAVASRGELELLRWALSTFPDTELTIDAMDGAAANGDSEMVRYLHEERTEGCTTRAMDKAAANGHLSMVEFLHDNRTEGCTTQAMNEAASNGHLDVVKFFHENRKEGCTEKAMNGAATSGHLEILRFLHANRSEGCTEVAMNEAIKNGHLDVVRFLHEQRCCGGNWWHATRVAVARNHMPVVRFVCEYHSEDLSASALEEATSDNMLEMIKIFEECKVDGWSTGIMDHAVAIGSLDALQHLHLNRDEGCSMHAMDKAAGNGHLNTLRFLHEHRSEGCTKRAMNAAAASGNLDILRFLQENRTEGCTSKALVHAVMAGGIDVIKFLLNHYDLDCPAIAVTKAAERGEWELLELVLQLNPPDTLDQVSVTLAAGGHIAVFERLCGGARVERTAVEESIEKAVQNGHWYMVKYLLSQIRGVERRSFTTVKCLSDAVRTAAHFGDFDMVRLLTPFVSHRFDGDSAHYLINAVMIGDLDLLAFLRQKRRSAAMALEDDSDDDGDDDSDDDMVDNSSFEGTRFNGFSVQIVTAAVHGHLEIVRWLTGNRPVHDVILTRAASSAGIDVVRFLRGLVQERESSFLGLVDSLVGNDAMSEAARHGNLAVLKYLHSSQSESELPEGVFEAALDSDFLDTVKFAYENSNEQDTQGHSIDIPVRQGNFDIVRFLQEHTQVTCSTNVLNAVATKNALTLVRHLHEHQPEKISSCALANAAARGHVEMVKLLFDHRNEGRTDNAMDFAAGHGYLEIVRFLHTHRSEGCTTRAMDEAAEKGYLHVVKFLHHHRHEGCTIDAMDMAVCDGHVSIVKFLHENRNEGCTKFALDTAIRIGHLTLAKFLHQNRQEGFHEAALERAIEGDPEDTSLVQQWLAADVVKNARSRREFLKKRKFERLLKRGRFALNKQSQGDDEASEEYDSSEDVEHWSDVANNYNTFQ</sequence>
<dbReference type="SUPFAM" id="SSF48403">
    <property type="entry name" value="Ankyrin repeat"/>
    <property type="match status" value="2"/>
</dbReference>
<dbReference type="InterPro" id="IPR036770">
    <property type="entry name" value="Ankyrin_rpt-contain_sf"/>
</dbReference>
<feature type="region of interest" description="Disordered" evidence="1">
    <location>
        <begin position="1108"/>
        <end position="1139"/>
    </location>
</feature>
<dbReference type="SMART" id="SM00248">
    <property type="entry name" value="ANK"/>
    <property type="match status" value="10"/>
</dbReference>
<dbReference type="SUPFAM" id="SSF140860">
    <property type="entry name" value="Pseudo ankyrin repeat-like"/>
    <property type="match status" value="1"/>
</dbReference>
<dbReference type="Proteomes" id="UP000794436">
    <property type="component" value="Unassembled WGS sequence"/>
</dbReference>
<evidence type="ECO:0000256" key="1">
    <source>
        <dbReference type="SAM" id="MobiDB-lite"/>
    </source>
</evidence>
<dbReference type="InterPro" id="IPR002110">
    <property type="entry name" value="Ankyrin_rpt"/>
</dbReference>
<accession>A0A8K1C8Y0</accession>
<dbReference type="InterPro" id="IPR052050">
    <property type="entry name" value="SecEffector_AnkRepeat"/>
</dbReference>
<feature type="compositionally biased region" description="Acidic residues" evidence="1">
    <location>
        <begin position="703"/>
        <end position="720"/>
    </location>
</feature>
<feature type="region of interest" description="Disordered" evidence="1">
    <location>
        <begin position="702"/>
        <end position="721"/>
    </location>
</feature>
<reference evidence="2" key="1">
    <citation type="submission" date="2019-03" db="EMBL/GenBank/DDBJ databases">
        <title>Long read genome sequence of the mycoparasitic Pythium oligandrum ATCC 38472 isolated from sugarbeet rhizosphere.</title>
        <authorList>
            <person name="Gaulin E."/>
        </authorList>
    </citation>
    <scope>NUCLEOTIDE SEQUENCE</scope>
    <source>
        <strain evidence="2">ATCC 38472_TT</strain>
    </source>
</reference>
<dbReference type="Gene3D" id="1.25.40.20">
    <property type="entry name" value="Ankyrin repeat-containing domain"/>
    <property type="match status" value="3"/>
</dbReference>
<dbReference type="OrthoDB" id="163480at2759"/>
<comment type="caution">
    <text evidence="2">The sequence shown here is derived from an EMBL/GenBank/DDBJ whole genome shotgun (WGS) entry which is preliminary data.</text>
</comment>
<name>A0A8K1C8Y0_PYTOL</name>
<dbReference type="PANTHER" id="PTHR46586">
    <property type="entry name" value="ANKYRIN REPEAT-CONTAINING PROTEIN"/>
    <property type="match status" value="1"/>
</dbReference>
<protein>
    <submittedName>
        <fullName evidence="2">Uncharacterized protein</fullName>
    </submittedName>
</protein>
<feature type="compositionally biased region" description="Acidic residues" evidence="1">
    <location>
        <begin position="1111"/>
        <end position="1123"/>
    </location>
</feature>
<dbReference type="Pfam" id="PF12796">
    <property type="entry name" value="Ank_2"/>
    <property type="match status" value="2"/>
</dbReference>
<organism evidence="2 3">
    <name type="scientific">Pythium oligandrum</name>
    <name type="common">Mycoparasitic fungus</name>
    <dbReference type="NCBI Taxonomy" id="41045"/>
    <lineage>
        <taxon>Eukaryota</taxon>
        <taxon>Sar</taxon>
        <taxon>Stramenopiles</taxon>
        <taxon>Oomycota</taxon>
        <taxon>Peronosporomycetes</taxon>
        <taxon>Pythiales</taxon>
        <taxon>Pythiaceae</taxon>
        <taxon>Pythium</taxon>
    </lineage>
</organism>
<evidence type="ECO:0000313" key="2">
    <source>
        <dbReference type="EMBL" id="TMW58654.1"/>
    </source>
</evidence>